<name>A0A7E6EZC3_9MOLL</name>
<feature type="domain" description="ShKT" evidence="4">
    <location>
        <begin position="389"/>
        <end position="425"/>
    </location>
</feature>
<evidence type="ECO:0000256" key="2">
    <source>
        <dbReference type="SAM" id="Phobius"/>
    </source>
</evidence>
<evidence type="ECO:0000256" key="3">
    <source>
        <dbReference type="SAM" id="SignalP"/>
    </source>
</evidence>
<gene>
    <name evidence="6" type="primary">LOC115213946</name>
</gene>
<feature type="signal peptide" evidence="3">
    <location>
        <begin position="1"/>
        <end position="21"/>
    </location>
</feature>
<dbReference type="RefSeq" id="XP_036360360.1">
    <property type="nucleotide sequence ID" value="XM_036504467.1"/>
</dbReference>
<feature type="compositionally biased region" description="Polar residues" evidence="1">
    <location>
        <begin position="698"/>
        <end position="709"/>
    </location>
</feature>
<proteinExistence type="predicted"/>
<feature type="chain" id="PRO_5029005115" evidence="3">
    <location>
        <begin position="22"/>
        <end position="776"/>
    </location>
</feature>
<keyword evidence="2" id="KW-0472">Membrane</keyword>
<dbReference type="Proteomes" id="UP000515154">
    <property type="component" value="Linkage group LG7"/>
</dbReference>
<dbReference type="SMART" id="SM00254">
    <property type="entry name" value="ShKT"/>
    <property type="match status" value="1"/>
</dbReference>
<evidence type="ECO:0000313" key="6">
    <source>
        <dbReference type="RefSeq" id="XP_036360360.1"/>
    </source>
</evidence>
<dbReference type="PANTHER" id="PTHR22255:SF4">
    <property type="entry name" value="CATION-INDEPENDENT MANNOSE-6-PHOSPHATE RECEPTOR"/>
    <property type="match status" value="1"/>
</dbReference>
<accession>A0A7E6EZC3</accession>
<keyword evidence="2" id="KW-0812">Transmembrane</keyword>
<keyword evidence="5" id="KW-1185">Reference proteome</keyword>
<dbReference type="KEGG" id="osn:115213946"/>
<dbReference type="InterPro" id="IPR055471">
    <property type="entry name" value="DUF7043"/>
</dbReference>
<keyword evidence="2" id="KW-1133">Transmembrane helix</keyword>
<feature type="region of interest" description="Disordered" evidence="1">
    <location>
        <begin position="697"/>
        <end position="721"/>
    </location>
</feature>
<dbReference type="PANTHER" id="PTHR22255">
    <property type="entry name" value="LP06548P"/>
    <property type="match status" value="1"/>
</dbReference>
<dbReference type="AlphaFoldDB" id="A0A7E6EZC3"/>
<sequence>MCTPSYLFLVLFIAFTDKIKGIWSDCQFPDYLQSPSYDAKLKPWGTRMWWLNGRGQPPKWVERQEVYVSGGVIWRYKEFPTKRCEGLIKHRLWECPDSREMLYNRTCLMKERSDTYRVIEHYPVRSHSPNAIPKFTCMKFLQRTKNVVQVFERPPTDTNAPDLCDEKYLRLDDWPWVASIKSEQFFCPVSGGFTYRTINRLINEDVCEHEWRRSRLEIECVKGDGLDFIAPRGSGCSPFPRGQQLDNSIYSRKKFVKNRYSRRRRKKRSPFLDTSASKISEEESEATTHFVNNRDILKVNDLQESGLPASDEAVRLDCWGGWEEGDYIYLVAAPSGQKPQYCMRFPKRMHGEFSIFIYFSVICPSESDGIPPHGIEYYELKAQQSDPWNCEDDHEECREIMRRGRCTKEGGKYYLHCQRSCGLCGVREESKQRCEFADKYVGKWMLYEEEYNEQVVINKTHISFSKLGSFRCEELNPYKEKYKVSSVFPNGCSQRYTCIEFNRRNNNLLQYRIGKFRRMNLPLDQLCVFNDDTYPWMESGWSYHMKNLIQMENLWPSYCGLESSIPFSGTYDGQYCEGTIGDWNENTCLTESSLILRSDTCSALLIPQEFECLAFLNEQNGLIDNLVITRSKDGKNEFNCWVITSSRRINSTWLNNDIYRMKSVQCSSMPDIEVLSSRKPKASLYLQDNAKSRFCKPYTQSTRSSSNEPKSGLHSDLSTRTLSNVPRQSTQHYYKPDVPGANQIGRATGHASISISSISILMSICWTAVLLLFSLS</sequence>
<keyword evidence="3" id="KW-0732">Signal</keyword>
<feature type="transmembrane region" description="Helical" evidence="2">
    <location>
        <begin position="753"/>
        <end position="775"/>
    </location>
</feature>
<evidence type="ECO:0000256" key="1">
    <source>
        <dbReference type="SAM" id="MobiDB-lite"/>
    </source>
</evidence>
<reference evidence="6" key="1">
    <citation type="submission" date="2025-08" db="UniProtKB">
        <authorList>
            <consortium name="RefSeq"/>
        </authorList>
    </citation>
    <scope>IDENTIFICATION</scope>
</reference>
<protein>
    <submittedName>
        <fullName evidence="6">Uncharacterized protein LOC115213946 isoform X1</fullName>
    </submittedName>
</protein>
<dbReference type="Pfam" id="PF23070">
    <property type="entry name" value="DUF7043"/>
    <property type="match status" value="1"/>
</dbReference>
<organism evidence="5 6">
    <name type="scientific">Octopus sinensis</name>
    <name type="common">East Asian common octopus</name>
    <dbReference type="NCBI Taxonomy" id="2607531"/>
    <lineage>
        <taxon>Eukaryota</taxon>
        <taxon>Metazoa</taxon>
        <taxon>Spiralia</taxon>
        <taxon>Lophotrochozoa</taxon>
        <taxon>Mollusca</taxon>
        <taxon>Cephalopoda</taxon>
        <taxon>Coleoidea</taxon>
        <taxon>Octopodiformes</taxon>
        <taxon>Octopoda</taxon>
        <taxon>Incirrata</taxon>
        <taxon>Octopodidae</taxon>
        <taxon>Octopus</taxon>
    </lineage>
</organism>
<dbReference type="InterPro" id="IPR003582">
    <property type="entry name" value="ShKT_dom"/>
</dbReference>
<evidence type="ECO:0000259" key="4">
    <source>
        <dbReference type="SMART" id="SM00254"/>
    </source>
</evidence>
<evidence type="ECO:0000313" key="5">
    <source>
        <dbReference type="Proteomes" id="UP000515154"/>
    </source>
</evidence>
<dbReference type="Pfam" id="PF01549">
    <property type="entry name" value="ShK"/>
    <property type="match status" value="1"/>
</dbReference>